<evidence type="ECO:0000256" key="10">
    <source>
        <dbReference type="ARBA" id="ARBA00022989"/>
    </source>
</evidence>
<dbReference type="InterPro" id="IPR052348">
    <property type="entry name" value="Metallopeptidase_M50B"/>
</dbReference>
<dbReference type="CDD" id="cd06158">
    <property type="entry name" value="S2P-M50_like_1"/>
    <property type="match status" value="1"/>
</dbReference>
<accession>A0A081C2V4</accession>
<evidence type="ECO:0000256" key="13">
    <source>
        <dbReference type="SAM" id="Phobius"/>
    </source>
</evidence>
<dbReference type="EMBL" id="DF820468">
    <property type="protein sequence ID" value="GAK58909.1"/>
    <property type="molecule type" value="Genomic_DNA"/>
</dbReference>
<comment type="cofactor">
    <cofactor evidence="1">
        <name>Zn(2+)</name>
        <dbReference type="ChEBI" id="CHEBI:29105"/>
    </cofactor>
</comment>
<evidence type="ECO:0000256" key="12">
    <source>
        <dbReference type="ARBA" id="ARBA00023136"/>
    </source>
</evidence>
<keyword evidence="4" id="KW-1003">Cell membrane</keyword>
<feature type="transmembrane region" description="Helical" evidence="13">
    <location>
        <begin position="121"/>
        <end position="145"/>
    </location>
</feature>
<evidence type="ECO:0000256" key="4">
    <source>
        <dbReference type="ARBA" id="ARBA00022475"/>
    </source>
</evidence>
<keyword evidence="9" id="KW-0862">Zinc</keyword>
<evidence type="ECO:0000256" key="1">
    <source>
        <dbReference type="ARBA" id="ARBA00001947"/>
    </source>
</evidence>
<evidence type="ECO:0000313" key="16">
    <source>
        <dbReference type="Proteomes" id="UP000030661"/>
    </source>
</evidence>
<organism evidence="15">
    <name type="scientific">Vecturithrix granuli</name>
    <dbReference type="NCBI Taxonomy" id="1499967"/>
    <lineage>
        <taxon>Bacteria</taxon>
        <taxon>Candidatus Moduliflexota</taxon>
        <taxon>Candidatus Vecturitrichia</taxon>
        <taxon>Candidatus Vecturitrichales</taxon>
        <taxon>Candidatus Vecturitrichaceae</taxon>
        <taxon>Candidatus Vecturithrix</taxon>
    </lineage>
</organism>
<protein>
    <recommendedName>
        <fullName evidence="14">Peptidase M50 domain-containing protein</fullName>
    </recommendedName>
</protein>
<keyword evidence="7" id="KW-0479">Metal-binding</keyword>
<dbReference type="InterPro" id="IPR044537">
    <property type="entry name" value="Rip2-like"/>
</dbReference>
<evidence type="ECO:0000256" key="6">
    <source>
        <dbReference type="ARBA" id="ARBA00022692"/>
    </source>
</evidence>
<keyword evidence="16" id="KW-1185">Reference proteome</keyword>
<keyword evidence="6 13" id="KW-0812">Transmembrane</keyword>
<dbReference type="PANTHER" id="PTHR35864:SF1">
    <property type="entry name" value="ZINC METALLOPROTEASE YWHC-RELATED"/>
    <property type="match status" value="1"/>
</dbReference>
<evidence type="ECO:0000256" key="3">
    <source>
        <dbReference type="ARBA" id="ARBA00007931"/>
    </source>
</evidence>
<feature type="transmembrane region" description="Helical" evidence="13">
    <location>
        <begin position="177"/>
        <end position="202"/>
    </location>
</feature>
<dbReference type="GO" id="GO:0046872">
    <property type="term" value="F:metal ion binding"/>
    <property type="evidence" value="ECO:0007669"/>
    <property type="project" value="UniProtKB-KW"/>
</dbReference>
<dbReference type="Pfam" id="PF02163">
    <property type="entry name" value="Peptidase_M50"/>
    <property type="match status" value="1"/>
</dbReference>
<keyword evidence="11" id="KW-0482">Metalloprotease</keyword>
<dbReference type="PANTHER" id="PTHR35864">
    <property type="entry name" value="ZINC METALLOPROTEASE MJ0611-RELATED"/>
    <property type="match status" value="1"/>
</dbReference>
<dbReference type="GO" id="GO:0005886">
    <property type="term" value="C:plasma membrane"/>
    <property type="evidence" value="ECO:0007669"/>
    <property type="project" value="UniProtKB-SubCell"/>
</dbReference>
<evidence type="ECO:0000256" key="5">
    <source>
        <dbReference type="ARBA" id="ARBA00022670"/>
    </source>
</evidence>
<feature type="transmembrane region" description="Helical" evidence="13">
    <location>
        <begin position="223"/>
        <end position="242"/>
    </location>
</feature>
<dbReference type="InterPro" id="IPR008915">
    <property type="entry name" value="Peptidase_M50"/>
</dbReference>
<evidence type="ECO:0000259" key="14">
    <source>
        <dbReference type="Pfam" id="PF02163"/>
    </source>
</evidence>
<evidence type="ECO:0000313" key="15">
    <source>
        <dbReference type="EMBL" id="GAK58909.1"/>
    </source>
</evidence>
<dbReference type="eggNOG" id="COG1994">
    <property type="taxonomic scope" value="Bacteria"/>
</dbReference>
<dbReference type="GO" id="GO:0008237">
    <property type="term" value="F:metallopeptidase activity"/>
    <property type="evidence" value="ECO:0007669"/>
    <property type="project" value="UniProtKB-KW"/>
</dbReference>
<sequence>MKKLPLCLWLVIPVGIGLIYPYLKQEPQYLEWLTIGLLIYVLFFSVVIHELSHGLAAYWGGDSTAKLAGRLTFNPISHISIVGSIVVPLGLYLMQASAVFGWAKPVPFNPVNLRQHPRDQVMLAVAGPLSNFTLAYLCFNLYIIMGVVFNRMFLESPIYLNLDMFTPLSLGQVPFEAFWFVLFEMLSFGMIINVILGVFNLIPFPPLDGSWILKALLPKKITIFFGKLQQVGFILLIIALQFHLLHVFFYPAIIILGLFQIIANLCLG</sequence>
<comment type="similarity">
    <text evidence="3">Belongs to the peptidase M50B family.</text>
</comment>
<dbReference type="AlphaFoldDB" id="A0A081C2V4"/>
<evidence type="ECO:0000256" key="8">
    <source>
        <dbReference type="ARBA" id="ARBA00022801"/>
    </source>
</evidence>
<keyword evidence="8" id="KW-0378">Hydrolase</keyword>
<dbReference type="Proteomes" id="UP000030661">
    <property type="component" value="Unassembled WGS sequence"/>
</dbReference>
<evidence type="ECO:0000256" key="7">
    <source>
        <dbReference type="ARBA" id="ARBA00022723"/>
    </source>
</evidence>
<name>A0A081C2V4_VECG1</name>
<gene>
    <name evidence="15" type="ORF">U27_05884</name>
</gene>
<evidence type="ECO:0000256" key="11">
    <source>
        <dbReference type="ARBA" id="ARBA00023049"/>
    </source>
</evidence>
<feature type="domain" description="Peptidase M50" evidence="14">
    <location>
        <begin position="38"/>
        <end position="237"/>
    </location>
</feature>
<proteinExistence type="inferred from homology"/>
<evidence type="ECO:0000256" key="2">
    <source>
        <dbReference type="ARBA" id="ARBA00004651"/>
    </source>
</evidence>
<evidence type="ECO:0000256" key="9">
    <source>
        <dbReference type="ARBA" id="ARBA00022833"/>
    </source>
</evidence>
<feature type="transmembrane region" description="Helical" evidence="13">
    <location>
        <begin position="248"/>
        <end position="267"/>
    </location>
</feature>
<feature type="transmembrane region" description="Helical" evidence="13">
    <location>
        <begin position="35"/>
        <end position="59"/>
    </location>
</feature>
<comment type="subcellular location">
    <subcellularLocation>
        <location evidence="2">Cell membrane</location>
        <topology evidence="2">Multi-pass membrane protein</topology>
    </subcellularLocation>
</comment>
<keyword evidence="10 13" id="KW-1133">Transmembrane helix</keyword>
<keyword evidence="5" id="KW-0645">Protease</keyword>
<dbReference type="GO" id="GO:0006508">
    <property type="term" value="P:proteolysis"/>
    <property type="evidence" value="ECO:0007669"/>
    <property type="project" value="UniProtKB-KW"/>
</dbReference>
<dbReference type="STRING" id="1499967.U27_05884"/>
<keyword evidence="12 13" id="KW-0472">Membrane</keyword>
<feature type="transmembrane region" description="Helical" evidence="13">
    <location>
        <begin position="79"/>
        <end position="100"/>
    </location>
</feature>
<dbReference type="HOGENOM" id="CLU_086979_0_0_0"/>
<feature type="transmembrane region" description="Helical" evidence="13">
    <location>
        <begin position="6"/>
        <end position="23"/>
    </location>
</feature>
<reference evidence="15" key="1">
    <citation type="journal article" date="2015" name="PeerJ">
        <title>First genomic representation of candidate bacterial phylum KSB3 points to enhanced environmental sensing as a trigger of wastewater bulking.</title>
        <authorList>
            <person name="Sekiguchi Y."/>
            <person name="Ohashi A."/>
            <person name="Parks D.H."/>
            <person name="Yamauchi T."/>
            <person name="Tyson G.W."/>
            <person name="Hugenholtz P."/>
        </authorList>
    </citation>
    <scope>NUCLEOTIDE SEQUENCE [LARGE SCALE GENOMIC DNA]</scope>
</reference>